<name>A0A2J4RHG8_9ENTR</name>
<evidence type="ECO:0000256" key="1">
    <source>
        <dbReference type="ARBA" id="ARBA00023015"/>
    </source>
</evidence>
<feature type="region of interest" description="Disordered" evidence="4">
    <location>
        <begin position="82"/>
        <end position="123"/>
    </location>
</feature>
<dbReference type="EMBL" id="PIDS01000144">
    <property type="protein sequence ID" value="PLL42756.1"/>
    <property type="molecule type" value="Genomic_DNA"/>
</dbReference>
<dbReference type="InterPro" id="IPR016177">
    <property type="entry name" value="DNA-bd_dom_sf"/>
</dbReference>
<keyword evidence="1" id="KW-0805">Transcription regulation</keyword>
<evidence type="ECO:0000313" key="7">
    <source>
        <dbReference type="Proteomes" id="UP000234505"/>
    </source>
</evidence>
<organism evidence="6 7">
    <name type="scientific">Klebsiella michiganensis</name>
    <dbReference type="NCBI Taxonomy" id="1134687"/>
    <lineage>
        <taxon>Bacteria</taxon>
        <taxon>Pseudomonadati</taxon>
        <taxon>Pseudomonadota</taxon>
        <taxon>Gammaproteobacteria</taxon>
        <taxon>Enterobacterales</taxon>
        <taxon>Enterobacteriaceae</taxon>
        <taxon>Klebsiella/Raoultella group</taxon>
        <taxon>Klebsiella</taxon>
    </lineage>
</organism>
<dbReference type="Gene3D" id="3.90.75.20">
    <property type="match status" value="1"/>
</dbReference>
<sequence>MKEQESLIERFRDALYYDESSPSFLRWRHDKINGNGRVFSRAGDCAGSLKKSGYWEVNFEGRLRMVHRVIFALHHGVLPSQVDHKDRNRSNNNIANLRPAGTSQNRWNASVRSDNTSGIKGVSLHKQSGKWRAQIYKDGKAIHLGTFLTMGEAESAVVTARKTLHGEYSCNG</sequence>
<evidence type="ECO:0000256" key="3">
    <source>
        <dbReference type="ARBA" id="ARBA00023163"/>
    </source>
</evidence>
<dbReference type="InterPro" id="IPR044925">
    <property type="entry name" value="His-Me_finger_sf"/>
</dbReference>
<dbReference type="GO" id="GO:0003700">
    <property type="term" value="F:DNA-binding transcription factor activity"/>
    <property type="evidence" value="ECO:0007669"/>
    <property type="project" value="InterPro"/>
</dbReference>
<reference evidence="6 7" key="1">
    <citation type="submission" date="2017-11" db="EMBL/GenBank/DDBJ databases">
        <authorList>
            <person name="Han C.G."/>
        </authorList>
    </citation>
    <scope>NUCLEOTIDE SEQUENCE [LARGE SCALE GENOMIC DNA]</scope>
    <source>
        <strain evidence="6 7">A11</strain>
    </source>
</reference>
<feature type="compositionally biased region" description="Polar residues" evidence="4">
    <location>
        <begin position="90"/>
        <end position="118"/>
    </location>
</feature>
<reference evidence="6 7" key="2">
    <citation type="submission" date="2018-01" db="EMBL/GenBank/DDBJ databases">
        <title>Genomic study of Klebsiella pneumoniae.</title>
        <authorList>
            <person name="Yang Y."/>
            <person name="Bicalho R."/>
        </authorList>
    </citation>
    <scope>NUCLEOTIDE SEQUENCE [LARGE SCALE GENOMIC DNA]</scope>
    <source>
        <strain evidence="6 7">A11</strain>
    </source>
</reference>
<gene>
    <name evidence="6" type="ORF">CWN50_06855</name>
</gene>
<evidence type="ECO:0000313" key="6">
    <source>
        <dbReference type="EMBL" id="PLL42756.1"/>
    </source>
</evidence>
<protein>
    <submittedName>
        <fullName evidence="6">Fis family transcriptional regulator</fullName>
    </submittedName>
</protein>
<dbReference type="SUPFAM" id="SSF54060">
    <property type="entry name" value="His-Me finger endonucleases"/>
    <property type="match status" value="1"/>
</dbReference>
<dbReference type="GO" id="GO:0003677">
    <property type="term" value="F:DNA binding"/>
    <property type="evidence" value="ECO:0007669"/>
    <property type="project" value="UniProtKB-KW"/>
</dbReference>
<dbReference type="SUPFAM" id="SSF54171">
    <property type="entry name" value="DNA-binding domain"/>
    <property type="match status" value="1"/>
</dbReference>
<feature type="domain" description="AP2/ERF" evidence="5">
    <location>
        <begin position="118"/>
        <end position="172"/>
    </location>
</feature>
<dbReference type="AlphaFoldDB" id="A0A2J4RHG8"/>
<accession>A0A2J4RHG8</accession>
<dbReference type="InterPro" id="IPR036955">
    <property type="entry name" value="AP2/ERF_dom_sf"/>
</dbReference>
<keyword evidence="2" id="KW-0238">DNA-binding</keyword>
<proteinExistence type="predicted"/>
<dbReference type="Gene3D" id="3.30.730.10">
    <property type="entry name" value="AP2/ERF domain"/>
    <property type="match status" value="1"/>
</dbReference>
<dbReference type="InterPro" id="IPR001471">
    <property type="entry name" value="AP2/ERF_dom"/>
</dbReference>
<dbReference type="Proteomes" id="UP000234505">
    <property type="component" value="Unassembled WGS sequence"/>
</dbReference>
<comment type="caution">
    <text evidence="6">The sequence shown here is derived from an EMBL/GenBank/DDBJ whole genome shotgun (WGS) entry which is preliminary data.</text>
</comment>
<dbReference type="Pfam" id="PF13392">
    <property type="entry name" value="HNH_3"/>
    <property type="match status" value="1"/>
</dbReference>
<evidence type="ECO:0000256" key="2">
    <source>
        <dbReference type="ARBA" id="ARBA00023125"/>
    </source>
</evidence>
<evidence type="ECO:0000259" key="5">
    <source>
        <dbReference type="PROSITE" id="PS51032"/>
    </source>
</evidence>
<dbReference type="PROSITE" id="PS51032">
    <property type="entry name" value="AP2_ERF"/>
    <property type="match status" value="1"/>
</dbReference>
<evidence type="ECO:0000256" key="4">
    <source>
        <dbReference type="SAM" id="MobiDB-lite"/>
    </source>
</evidence>
<dbReference type="InterPro" id="IPR003615">
    <property type="entry name" value="HNH_nuc"/>
</dbReference>
<keyword evidence="3" id="KW-0804">Transcription</keyword>